<dbReference type="InterPro" id="IPR016159">
    <property type="entry name" value="Cullin_repeat-like_dom_sf"/>
</dbReference>
<keyword evidence="2 4" id="KW-0813">Transport</keyword>
<evidence type="ECO:0000256" key="1">
    <source>
        <dbReference type="ARBA" id="ARBA00006756"/>
    </source>
</evidence>
<reference evidence="6 7" key="1">
    <citation type="journal article" date="2009" name="Nat. Genet.">
        <title>The genome of the cucumber, Cucumis sativus L.</title>
        <authorList>
            <person name="Huang S."/>
            <person name="Li R."/>
            <person name="Zhang Z."/>
            <person name="Li L."/>
            <person name="Gu X."/>
            <person name="Fan W."/>
            <person name="Lucas W.J."/>
            <person name="Wang X."/>
            <person name="Xie B."/>
            <person name="Ni P."/>
            <person name="Ren Y."/>
            <person name="Zhu H."/>
            <person name="Li J."/>
            <person name="Lin K."/>
            <person name="Jin W."/>
            <person name="Fei Z."/>
            <person name="Li G."/>
            <person name="Staub J."/>
            <person name="Kilian A."/>
            <person name="van der Vossen E.A."/>
            <person name="Wu Y."/>
            <person name="Guo J."/>
            <person name="He J."/>
            <person name="Jia Z."/>
            <person name="Ren Y."/>
            <person name="Tian G."/>
            <person name="Lu Y."/>
            <person name="Ruan J."/>
            <person name="Qian W."/>
            <person name="Wang M."/>
            <person name="Huang Q."/>
            <person name="Li B."/>
            <person name="Xuan Z."/>
            <person name="Cao J."/>
            <person name="Asan"/>
            <person name="Wu Z."/>
            <person name="Zhang J."/>
            <person name="Cai Q."/>
            <person name="Bai Y."/>
            <person name="Zhao B."/>
            <person name="Han Y."/>
            <person name="Li Y."/>
            <person name="Li X."/>
            <person name="Wang S."/>
            <person name="Shi Q."/>
            <person name="Liu S."/>
            <person name="Cho W.K."/>
            <person name="Kim J.Y."/>
            <person name="Xu Y."/>
            <person name="Heller-Uszynska K."/>
            <person name="Miao H."/>
            <person name="Cheng Z."/>
            <person name="Zhang S."/>
            <person name="Wu J."/>
            <person name="Yang Y."/>
            <person name="Kang H."/>
            <person name="Li M."/>
            <person name="Liang H."/>
            <person name="Ren X."/>
            <person name="Shi Z."/>
            <person name="Wen M."/>
            <person name="Jian M."/>
            <person name="Yang H."/>
            <person name="Zhang G."/>
            <person name="Yang Z."/>
            <person name="Chen R."/>
            <person name="Liu S."/>
            <person name="Li J."/>
            <person name="Ma L."/>
            <person name="Liu H."/>
            <person name="Zhou Y."/>
            <person name="Zhao J."/>
            <person name="Fang X."/>
            <person name="Li G."/>
            <person name="Fang L."/>
            <person name="Li Y."/>
            <person name="Liu D."/>
            <person name="Zheng H."/>
            <person name="Zhang Y."/>
            <person name="Qin N."/>
            <person name="Li Z."/>
            <person name="Yang G."/>
            <person name="Yang S."/>
            <person name="Bolund L."/>
            <person name="Kristiansen K."/>
            <person name="Zheng H."/>
            <person name="Li S."/>
            <person name="Zhang X."/>
            <person name="Yang H."/>
            <person name="Wang J."/>
            <person name="Sun R."/>
            <person name="Zhang B."/>
            <person name="Jiang S."/>
            <person name="Wang J."/>
            <person name="Du Y."/>
            <person name="Li S."/>
        </authorList>
    </citation>
    <scope>NUCLEOTIDE SEQUENCE [LARGE SCALE GENOMIC DNA]</scope>
    <source>
        <strain evidence="7">cv. 9930</strain>
    </source>
</reference>
<dbReference type="GO" id="GO:0005546">
    <property type="term" value="F:phosphatidylinositol-4,5-bisphosphate binding"/>
    <property type="evidence" value="ECO:0007669"/>
    <property type="project" value="InterPro"/>
</dbReference>
<keyword evidence="3 4" id="KW-0268">Exocytosis</keyword>
<protein>
    <recommendedName>
        <fullName evidence="4">Exocyst subunit Exo70 family protein</fullName>
    </recommendedName>
</protein>
<organism evidence="6 7">
    <name type="scientific">Cucumis sativus</name>
    <name type="common">Cucumber</name>
    <dbReference type="NCBI Taxonomy" id="3659"/>
    <lineage>
        <taxon>Eukaryota</taxon>
        <taxon>Viridiplantae</taxon>
        <taxon>Streptophyta</taxon>
        <taxon>Embryophyta</taxon>
        <taxon>Tracheophyta</taxon>
        <taxon>Spermatophyta</taxon>
        <taxon>Magnoliopsida</taxon>
        <taxon>eudicotyledons</taxon>
        <taxon>Gunneridae</taxon>
        <taxon>Pentapetalae</taxon>
        <taxon>rosids</taxon>
        <taxon>fabids</taxon>
        <taxon>Cucurbitales</taxon>
        <taxon>Cucurbitaceae</taxon>
        <taxon>Benincaseae</taxon>
        <taxon>Cucumis</taxon>
    </lineage>
</organism>
<dbReference type="InterPro" id="IPR046364">
    <property type="entry name" value="Exo70_C"/>
</dbReference>
<evidence type="ECO:0000259" key="5">
    <source>
        <dbReference type="Pfam" id="PF03081"/>
    </source>
</evidence>
<dbReference type="GO" id="GO:0006887">
    <property type="term" value="P:exocytosis"/>
    <property type="evidence" value="ECO:0007669"/>
    <property type="project" value="UniProtKB-KW"/>
</dbReference>
<evidence type="ECO:0000313" key="6">
    <source>
        <dbReference type="EMBL" id="KGN48303.1"/>
    </source>
</evidence>
<accession>A0A0A0KFG7</accession>
<dbReference type="EMBL" id="CM002927">
    <property type="protein sequence ID" value="KGN48303.1"/>
    <property type="molecule type" value="Genomic_DNA"/>
</dbReference>
<comment type="function">
    <text evidence="4">Component of the exocyst complex.</text>
</comment>
<reference evidence="6 7" key="2">
    <citation type="journal article" date="2009" name="PLoS ONE">
        <title>An integrated genetic and cytogenetic map of the cucumber genome.</title>
        <authorList>
            <person name="Ren Y."/>
            <person name="Zhang Z."/>
            <person name="Liu J."/>
            <person name="Staub J.E."/>
            <person name="Han Y."/>
            <person name="Cheng Z."/>
            <person name="Li X."/>
            <person name="Lu J."/>
            <person name="Miao H."/>
            <person name="Kang H."/>
            <person name="Xie B."/>
            <person name="Gu X."/>
            <person name="Wang X."/>
            <person name="Du Y."/>
            <person name="Jin W."/>
            <person name="Huang S."/>
        </authorList>
    </citation>
    <scope>NUCLEOTIDE SEQUENCE [LARGE SCALE GENOMIC DNA]</scope>
    <source>
        <strain evidence="7">cv. 9930</strain>
    </source>
</reference>
<dbReference type="Pfam" id="PF03081">
    <property type="entry name" value="Exo70_C"/>
    <property type="match status" value="1"/>
</dbReference>
<dbReference type="OMA" id="MVENQNT"/>
<sequence length="74" mass="9100">MVKDRFKTFNIQFEELHQRQSQWTVPDSELRESLSRPMIENGKNPQKYIRYSPEDLERMLNEFFEGKTFSEQKR</sequence>
<evidence type="ECO:0000256" key="2">
    <source>
        <dbReference type="ARBA" id="ARBA00022448"/>
    </source>
</evidence>
<dbReference type="GO" id="GO:0015031">
    <property type="term" value="P:protein transport"/>
    <property type="evidence" value="ECO:0007669"/>
    <property type="project" value="UniProtKB-KW"/>
</dbReference>
<dbReference type="Gene3D" id="1.20.1280.170">
    <property type="entry name" value="Exocyst complex component Exo70"/>
    <property type="match status" value="1"/>
</dbReference>
<reference evidence="6 7" key="4">
    <citation type="journal article" date="2011" name="BMC Genomics">
        <title>RNA-Seq improves annotation of protein-coding genes in the cucumber genome.</title>
        <authorList>
            <person name="Li Z."/>
            <person name="Zhang Z."/>
            <person name="Yan P."/>
            <person name="Huang S."/>
            <person name="Fei Z."/>
            <person name="Lin K."/>
        </authorList>
    </citation>
    <scope>NUCLEOTIDE SEQUENCE [LARGE SCALE GENOMIC DNA]</scope>
    <source>
        <strain evidence="7">cv. 9930</strain>
    </source>
</reference>
<dbReference type="SUPFAM" id="SSF74788">
    <property type="entry name" value="Cullin repeat-like"/>
    <property type="match status" value="1"/>
</dbReference>
<name>A0A0A0KFG7_CUCSA</name>
<feature type="domain" description="Exocyst complex subunit Exo70 C-terminal" evidence="5">
    <location>
        <begin position="2"/>
        <end position="62"/>
    </location>
</feature>
<evidence type="ECO:0000256" key="4">
    <source>
        <dbReference type="RuleBase" id="RU365026"/>
    </source>
</evidence>
<reference evidence="6 7" key="3">
    <citation type="journal article" date="2010" name="BMC Genomics">
        <title>Transcriptome sequencing and comparative analysis of cucumber flowers with different sex types.</title>
        <authorList>
            <person name="Guo S."/>
            <person name="Zheng Y."/>
            <person name="Joung J.G."/>
            <person name="Liu S."/>
            <person name="Zhang Z."/>
            <person name="Crasta O.R."/>
            <person name="Sobral B.W."/>
            <person name="Xu Y."/>
            <person name="Huang S."/>
            <person name="Fei Z."/>
        </authorList>
    </citation>
    <scope>NUCLEOTIDE SEQUENCE [LARGE SCALE GENOMIC DNA]</scope>
    <source>
        <strain evidence="7">cv. 9930</strain>
    </source>
</reference>
<keyword evidence="4" id="KW-0653">Protein transport</keyword>
<dbReference type="PANTHER" id="PTHR12542">
    <property type="entry name" value="EXOCYST COMPLEX PROTEIN EXO70"/>
    <property type="match status" value="1"/>
</dbReference>
<keyword evidence="7" id="KW-1185">Reference proteome</keyword>
<dbReference type="STRING" id="3659.A0A0A0KFG7"/>
<proteinExistence type="inferred from homology"/>
<gene>
    <name evidence="6" type="ORF">Csa_6G454990</name>
</gene>
<comment type="similarity">
    <text evidence="1 4">Belongs to the EXO70 family.</text>
</comment>
<dbReference type="PANTHER" id="PTHR12542:SF41">
    <property type="entry name" value="EXOCYST COMPLEX COMPONENT 7"/>
    <property type="match status" value="1"/>
</dbReference>
<dbReference type="InterPro" id="IPR004140">
    <property type="entry name" value="Exo70"/>
</dbReference>
<dbReference type="Gramene" id="KGN48303">
    <property type="protein sequence ID" value="KGN48303"/>
    <property type="gene ID" value="Csa_6G454990"/>
</dbReference>
<evidence type="ECO:0000313" key="7">
    <source>
        <dbReference type="Proteomes" id="UP000029981"/>
    </source>
</evidence>
<evidence type="ECO:0000256" key="3">
    <source>
        <dbReference type="ARBA" id="ARBA00022483"/>
    </source>
</evidence>
<dbReference type="Proteomes" id="UP000029981">
    <property type="component" value="Chromosome 6"/>
</dbReference>
<dbReference type="GO" id="GO:0000145">
    <property type="term" value="C:exocyst"/>
    <property type="evidence" value="ECO:0007669"/>
    <property type="project" value="InterPro"/>
</dbReference>
<dbReference type="AlphaFoldDB" id="A0A0A0KFG7"/>